<dbReference type="GO" id="GO:0005634">
    <property type="term" value="C:nucleus"/>
    <property type="evidence" value="ECO:0007669"/>
    <property type="project" value="UniProtKB-SubCell"/>
</dbReference>
<evidence type="ECO:0000256" key="9">
    <source>
        <dbReference type="ARBA" id="ARBA00022722"/>
    </source>
</evidence>
<evidence type="ECO:0000256" key="4">
    <source>
        <dbReference type="ARBA" id="ARBA00004496"/>
    </source>
</evidence>
<comment type="subunit">
    <text evidence="6">Component of the CCR4-NOT complex, at least composed of CRR4 and CAF1 proteins.</text>
</comment>
<evidence type="ECO:0000256" key="15">
    <source>
        <dbReference type="ARBA" id="ARBA00023015"/>
    </source>
</evidence>
<dbReference type="SUPFAM" id="SSF56219">
    <property type="entry name" value="DNase I-like"/>
    <property type="match status" value="1"/>
</dbReference>
<evidence type="ECO:0000256" key="16">
    <source>
        <dbReference type="ARBA" id="ARBA00023163"/>
    </source>
</evidence>
<dbReference type="OMA" id="WFEVGCS"/>
<dbReference type="AlphaFoldDB" id="A0A4U6TB07"/>
<keyword evidence="11" id="KW-0677">Repeat</keyword>
<comment type="subcellular location">
    <subcellularLocation>
        <location evidence="4">Cytoplasm</location>
    </subcellularLocation>
    <subcellularLocation>
        <location evidence="3">Nucleus</location>
    </subcellularLocation>
</comment>
<comment type="function">
    <text evidence="18">Acts as a catalytic component of the CCR4-NOT core complex, which in the nucleus seems to be a general transcription factor, and in the cytoplasm the major mRNA deadenylase involved in mRNA turnover.</text>
</comment>
<dbReference type="PANTHER" id="PTHR12121:SF34">
    <property type="entry name" value="PROTEIN ANGEL"/>
    <property type="match status" value="1"/>
</dbReference>
<dbReference type="InterPro" id="IPR036691">
    <property type="entry name" value="Endo/exonu/phosph_ase_sf"/>
</dbReference>
<dbReference type="Pfam" id="PF03372">
    <property type="entry name" value="Exo_endo_phos"/>
    <property type="match status" value="1"/>
</dbReference>
<evidence type="ECO:0000256" key="18">
    <source>
        <dbReference type="ARBA" id="ARBA00054840"/>
    </source>
</evidence>
<evidence type="ECO:0000256" key="19">
    <source>
        <dbReference type="SAM" id="MobiDB-lite"/>
    </source>
</evidence>
<reference evidence="21" key="1">
    <citation type="submission" date="2019-03" db="EMBL/GenBank/DDBJ databases">
        <title>WGS assembly of Setaria viridis.</title>
        <authorList>
            <person name="Huang P."/>
            <person name="Jenkins J."/>
            <person name="Grimwood J."/>
            <person name="Barry K."/>
            <person name="Healey A."/>
            <person name="Mamidi S."/>
            <person name="Sreedasyam A."/>
            <person name="Shu S."/>
            <person name="Feldman M."/>
            <person name="Wu J."/>
            <person name="Yu Y."/>
            <person name="Chen C."/>
            <person name="Johnson J."/>
            <person name="Rokhsar D."/>
            <person name="Baxter I."/>
            <person name="Schmutz J."/>
            <person name="Brutnell T."/>
            <person name="Kellogg E."/>
        </authorList>
    </citation>
    <scope>NUCLEOTIDE SEQUENCE [LARGE SCALE GENOMIC DNA]</scope>
</reference>
<dbReference type="InterPro" id="IPR005135">
    <property type="entry name" value="Endo/exonuclease/phosphatase"/>
</dbReference>
<evidence type="ECO:0000256" key="1">
    <source>
        <dbReference type="ARBA" id="ARBA00001663"/>
    </source>
</evidence>
<keyword evidence="16" id="KW-0804">Transcription</keyword>
<evidence type="ECO:0000256" key="10">
    <source>
        <dbReference type="ARBA" id="ARBA00022723"/>
    </source>
</evidence>
<feature type="compositionally biased region" description="Polar residues" evidence="19">
    <location>
        <begin position="161"/>
        <end position="172"/>
    </location>
</feature>
<protein>
    <recommendedName>
        <fullName evidence="7">poly(A)-specific ribonuclease</fullName>
        <ecNumber evidence="7">3.1.13.4</ecNumber>
    </recommendedName>
</protein>
<proteinExistence type="inferred from homology"/>
<keyword evidence="15" id="KW-0805">Transcription regulation</keyword>
<keyword evidence="17" id="KW-0539">Nucleus</keyword>
<evidence type="ECO:0000256" key="14">
    <source>
        <dbReference type="ARBA" id="ARBA00022884"/>
    </source>
</evidence>
<comment type="catalytic activity">
    <reaction evidence="1">
        <text>Exonucleolytic cleavage of poly(A) to 5'-AMP.</text>
        <dbReference type="EC" id="3.1.13.4"/>
    </reaction>
</comment>
<keyword evidence="14" id="KW-0694">RNA-binding</keyword>
<dbReference type="GO" id="GO:0003723">
    <property type="term" value="F:RNA binding"/>
    <property type="evidence" value="ECO:0007669"/>
    <property type="project" value="UniProtKB-KW"/>
</dbReference>
<dbReference type="Gramene" id="TKV98014">
    <property type="protein sequence ID" value="TKV98014"/>
    <property type="gene ID" value="SEVIR_9G532500v2"/>
</dbReference>
<evidence type="ECO:0000256" key="6">
    <source>
        <dbReference type="ARBA" id="ARBA00011757"/>
    </source>
</evidence>
<keyword evidence="13" id="KW-0460">Magnesium</keyword>
<dbReference type="EMBL" id="CM016560">
    <property type="protein sequence ID" value="TKV98014.1"/>
    <property type="molecule type" value="Genomic_DNA"/>
</dbReference>
<dbReference type="Proteomes" id="UP000298652">
    <property type="component" value="Chromosome 9"/>
</dbReference>
<evidence type="ECO:0000256" key="11">
    <source>
        <dbReference type="ARBA" id="ARBA00022737"/>
    </source>
</evidence>
<evidence type="ECO:0000313" key="21">
    <source>
        <dbReference type="EMBL" id="TKV98014.1"/>
    </source>
</evidence>
<evidence type="ECO:0000256" key="17">
    <source>
        <dbReference type="ARBA" id="ARBA00023242"/>
    </source>
</evidence>
<accession>A0A4U6TB07</accession>
<keyword evidence="22" id="KW-1185">Reference proteome</keyword>
<dbReference type="Gene3D" id="3.60.10.10">
    <property type="entry name" value="Endonuclease/exonuclease/phosphatase"/>
    <property type="match status" value="1"/>
</dbReference>
<feature type="domain" description="Endonuclease/exonuclease/phosphatase" evidence="20">
    <location>
        <begin position="272"/>
        <end position="605"/>
    </location>
</feature>
<feature type="region of interest" description="Disordered" evidence="19">
    <location>
        <begin position="161"/>
        <end position="184"/>
    </location>
</feature>
<evidence type="ECO:0000256" key="8">
    <source>
        <dbReference type="ARBA" id="ARBA00022490"/>
    </source>
</evidence>
<keyword evidence="9" id="KW-0540">Nuclease</keyword>
<dbReference type="PANTHER" id="PTHR12121">
    <property type="entry name" value="CARBON CATABOLITE REPRESSOR PROTEIN 4"/>
    <property type="match status" value="1"/>
</dbReference>
<evidence type="ECO:0000256" key="5">
    <source>
        <dbReference type="ARBA" id="ARBA00010774"/>
    </source>
</evidence>
<dbReference type="CDD" id="cd09097">
    <property type="entry name" value="Deadenylase_CCR4"/>
    <property type="match status" value="1"/>
</dbReference>
<gene>
    <name evidence="21" type="ORF">SEVIR_9G532500v2</name>
</gene>
<keyword evidence="12" id="KW-0378">Hydrolase</keyword>
<evidence type="ECO:0000259" key="20">
    <source>
        <dbReference type="Pfam" id="PF03372"/>
    </source>
</evidence>
<dbReference type="EC" id="3.1.13.4" evidence="7"/>
<name>A0A4U6TB07_SETVI</name>
<dbReference type="GO" id="GO:0005737">
    <property type="term" value="C:cytoplasm"/>
    <property type="evidence" value="ECO:0007669"/>
    <property type="project" value="UniProtKB-SubCell"/>
</dbReference>
<evidence type="ECO:0000256" key="7">
    <source>
        <dbReference type="ARBA" id="ARBA00012161"/>
    </source>
</evidence>
<dbReference type="FunFam" id="3.60.10.10:FF:000016">
    <property type="entry name" value="Carbon catabolite repressor protein 4 1"/>
    <property type="match status" value="1"/>
</dbReference>
<organism evidence="21 22">
    <name type="scientific">Setaria viridis</name>
    <name type="common">Green bristlegrass</name>
    <name type="synonym">Setaria italica subsp. viridis</name>
    <dbReference type="NCBI Taxonomy" id="4556"/>
    <lineage>
        <taxon>Eukaryota</taxon>
        <taxon>Viridiplantae</taxon>
        <taxon>Streptophyta</taxon>
        <taxon>Embryophyta</taxon>
        <taxon>Tracheophyta</taxon>
        <taxon>Spermatophyta</taxon>
        <taxon>Magnoliopsida</taxon>
        <taxon>Liliopsida</taxon>
        <taxon>Poales</taxon>
        <taxon>Poaceae</taxon>
        <taxon>PACMAD clade</taxon>
        <taxon>Panicoideae</taxon>
        <taxon>Panicodae</taxon>
        <taxon>Paniceae</taxon>
        <taxon>Cenchrinae</taxon>
        <taxon>Setaria</taxon>
    </lineage>
</organism>
<comment type="cofactor">
    <cofactor evidence="2">
        <name>Mg(2+)</name>
        <dbReference type="ChEBI" id="CHEBI:18420"/>
    </cofactor>
</comment>
<evidence type="ECO:0000256" key="12">
    <source>
        <dbReference type="ARBA" id="ARBA00022801"/>
    </source>
</evidence>
<evidence type="ECO:0000256" key="3">
    <source>
        <dbReference type="ARBA" id="ARBA00004123"/>
    </source>
</evidence>
<sequence>MTQVKPAPGGRMLTVLRVHLPSEIPIVGCEITPYVLVRRPDGGILTDDVSEASPVDGYFMRYKWYRIQSDRRAAVCSLHPTEQATLQCIGCLKSKIPVAKSYHCSAKCFSDAWQHHRVLHERAISALNENGTEEEELFGKFGSGSSSSGIISAALSGSTPNLSQSSGVNSGPTPVYPTGTEKSSGETWFEVGRSRTYTATADDIGHVLRFECVVVDLETRGTVRAPTSVMTSRVIPAPTPTPRRLIPVNAADAMGHFDLDNRTTSFGTFTVLSYNILADTYATSDTYSYCPTWALSWAYRRQNLLREIIGYHADIICLQEVQNNHFEEFFAPELDKHGYQALYKKRTTEVYAGSPQAIDGCATFFRRDRFSHVKKYEVEFNKAAQSLTDAIIPAAQKKLALTRLVKDNIALIAVLEAKFGNNGTENPSKRQLLCVANTHINIHHDLKDVKLWQIHTLLKGLEKIAVSADIPMLVCGDFNSIPGSTSHGLLAMGKVDQLHPDLGVDPLGILRPPSKLTHQLPLVSAYSSFARMASVGYDLDHQRRRMDPTTNEPLFTNCTRDFTGTIDYIFYTADSLTVESLLELLDEDSLRKDTALPSPEWSSDHIALLAEFRCKPRVRR</sequence>
<evidence type="ECO:0000313" key="22">
    <source>
        <dbReference type="Proteomes" id="UP000298652"/>
    </source>
</evidence>
<evidence type="ECO:0000256" key="2">
    <source>
        <dbReference type="ARBA" id="ARBA00001946"/>
    </source>
</evidence>
<evidence type="ECO:0000256" key="13">
    <source>
        <dbReference type="ARBA" id="ARBA00022842"/>
    </source>
</evidence>
<keyword evidence="10" id="KW-0479">Metal-binding</keyword>
<keyword evidence="8" id="KW-0963">Cytoplasm</keyword>
<dbReference type="GO" id="GO:0004535">
    <property type="term" value="F:poly(A)-specific ribonuclease activity"/>
    <property type="evidence" value="ECO:0007669"/>
    <property type="project" value="UniProtKB-EC"/>
</dbReference>
<comment type="similarity">
    <text evidence="5">Belongs to the CCR4/nocturin family.</text>
</comment>
<dbReference type="InterPro" id="IPR050410">
    <property type="entry name" value="CCR4/nocturin_mRNA_transcr"/>
</dbReference>
<dbReference type="GO" id="GO:0046872">
    <property type="term" value="F:metal ion binding"/>
    <property type="evidence" value="ECO:0007669"/>
    <property type="project" value="UniProtKB-KW"/>
</dbReference>